<dbReference type="Pfam" id="PF02458">
    <property type="entry name" value="Transferase"/>
    <property type="match status" value="2"/>
</dbReference>
<dbReference type="AlphaFoldDB" id="A0A8J5FQH6"/>
<evidence type="ECO:0000256" key="1">
    <source>
        <dbReference type="ARBA" id="ARBA00022679"/>
    </source>
</evidence>
<sequence length="425" mass="46442">MAFDPPFILRRLSTCSVKPSPPHSRTRCHLAHWDLAMLSSHYIQKGLLFSTPRHLTAVAIIERLKSSLSAVLFHFFPLAGRIVAEKALDASGIYVSIDCDGQGAEFTHAVVEGAPTVASVLSPSSNVTELADGIFLGCCFNHVVGDGVSYWKFFKAWAEIARGGALQSSPPVHRRWFFDGSFEPPIKLPFTRPEEFIERFRMPVYRERVFHLAAGLIAGLKARANKESSSSSGATISSFQSVTALLWRCITRARGLPAKQTTNCRVACQNRERLRPPLSPEYFGNSIHAQMATATAGELLARDLGWAARLVHQAIAAHTDGSIRKAAAGWLAKPVVYKVSMFDRFSVMMGGSPRFDMYGCDFGWGRAVAARSGTAHKFDGKVTFYAGPEGGGSMDLEICLEPAFMEALVEDEEFTSNVSVAGMVD</sequence>
<dbReference type="EMBL" id="JACMSC010000013">
    <property type="protein sequence ID" value="KAG6491685.1"/>
    <property type="molecule type" value="Genomic_DNA"/>
</dbReference>
<accession>A0A8J5FQH6</accession>
<evidence type="ECO:0000313" key="3">
    <source>
        <dbReference type="Proteomes" id="UP000734854"/>
    </source>
</evidence>
<keyword evidence="1" id="KW-0808">Transferase</keyword>
<protein>
    <submittedName>
        <fullName evidence="2">Uncharacterized protein</fullName>
    </submittedName>
</protein>
<dbReference type="PANTHER" id="PTHR31896">
    <property type="entry name" value="FAMILY REGULATORY PROTEIN, PUTATIVE (AFU_ORTHOLOGUE AFUA_3G14730)-RELATED"/>
    <property type="match status" value="1"/>
</dbReference>
<evidence type="ECO:0000313" key="2">
    <source>
        <dbReference type="EMBL" id="KAG6491685.1"/>
    </source>
</evidence>
<organism evidence="2 3">
    <name type="scientific">Zingiber officinale</name>
    <name type="common">Ginger</name>
    <name type="synonym">Amomum zingiber</name>
    <dbReference type="NCBI Taxonomy" id="94328"/>
    <lineage>
        <taxon>Eukaryota</taxon>
        <taxon>Viridiplantae</taxon>
        <taxon>Streptophyta</taxon>
        <taxon>Embryophyta</taxon>
        <taxon>Tracheophyta</taxon>
        <taxon>Spermatophyta</taxon>
        <taxon>Magnoliopsida</taxon>
        <taxon>Liliopsida</taxon>
        <taxon>Zingiberales</taxon>
        <taxon>Zingiberaceae</taxon>
        <taxon>Zingiber</taxon>
    </lineage>
</organism>
<keyword evidence="3" id="KW-1185">Reference proteome</keyword>
<dbReference type="InterPro" id="IPR023213">
    <property type="entry name" value="CAT-like_dom_sf"/>
</dbReference>
<dbReference type="PANTHER" id="PTHR31896:SF12">
    <property type="entry name" value="HXXXD-TYPE ACYL-TRANSFERASE FAMILY PROTEIN"/>
    <property type="match status" value="1"/>
</dbReference>
<reference evidence="2 3" key="1">
    <citation type="submission" date="2020-08" db="EMBL/GenBank/DDBJ databases">
        <title>Plant Genome Project.</title>
        <authorList>
            <person name="Zhang R.-G."/>
        </authorList>
    </citation>
    <scope>NUCLEOTIDE SEQUENCE [LARGE SCALE GENOMIC DNA]</scope>
    <source>
        <tissue evidence="2">Rhizome</tissue>
    </source>
</reference>
<dbReference type="InterPro" id="IPR051283">
    <property type="entry name" value="Sec_Metabolite_Acyltrans"/>
</dbReference>
<gene>
    <name evidence="2" type="ORF">ZIOFF_046621</name>
</gene>
<proteinExistence type="predicted"/>
<dbReference type="Gene3D" id="3.30.559.10">
    <property type="entry name" value="Chloramphenicol acetyltransferase-like domain"/>
    <property type="match status" value="3"/>
</dbReference>
<comment type="caution">
    <text evidence="2">The sequence shown here is derived from an EMBL/GenBank/DDBJ whole genome shotgun (WGS) entry which is preliminary data.</text>
</comment>
<dbReference type="Proteomes" id="UP000734854">
    <property type="component" value="Unassembled WGS sequence"/>
</dbReference>
<name>A0A8J5FQH6_ZINOF</name>
<dbReference type="GO" id="GO:0016740">
    <property type="term" value="F:transferase activity"/>
    <property type="evidence" value="ECO:0007669"/>
    <property type="project" value="UniProtKB-KW"/>
</dbReference>